<feature type="chain" id="PRO_5042926078" description="Cadherin domain-containing protein" evidence="11">
    <location>
        <begin position="19"/>
        <end position="519"/>
    </location>
</feature>
<dbReference type="GO" id="GO:0001764">
    <property type="term" value="P:neuron migration"/>
    <property type="evidence" value="ECO:0007669"/>
    <property type="project" value="UniProtKB-ARBA"/>
</dbReference>
<keyword evidence="4 11" id="KW-0732">Signal</keyword>
<dbReference type="GO" id="GO:0007043">
    <property type="term" value="P:cell-cell junction assembly"/>
    <property type="evidence" value="ECO:0007669"/>
    <property type="project" value="TreeGrafter"/>
</dbReference>
<dbReference type="GO" id="GO:0044331">
    <property type="term" value="P:cell-cell adhesion mediated by cadherin"/>
    <property type="evidence" value="ECO:0007669"/>
    <property type="project" value="TreeGrafter"/>
</dbReference>
<dbReference type="FunFam" id="2.60.40.60:FF:000019">
    <property type="entry name" value="Cadherin 2"/>
    <property type="match status" value="1"/>
</dbReference>
<evidence type="ECO:0000256" key="2">
    <source>
        <dbReference type="ARBA" id="ARBA00022475"/>
    </source>
</evidence>
<keyword evidence="9" id="KW-0325">Glycoprotein</keyword>
<evidence type="ECO:0000256" key="6">
    <source>
        <dbReference type="ARBA" id="ARBA00022837"/>
    </source>
</evidence>
<dbReference type="SMART" id="SM00112">
    <property type="entry name" value="CA"/>
    <property type="match status" value="3"/>
</dbReference>
<gene>
    <name evidence="13" type="ORF">CesoFtcFv8_020538</name>
</gene>
<dbReference type="GO" id="GO:0005737">
    <property type="term" value="C:cytoplasm"/>
    <property type="evidence" value="ECO:0007669"/>
    <property type="project" value="TreeGrafter"/>
</dbReference>
<evidence type="ECO:0000256" key="4">
    <source>
        <dbReference type="ARBA" id="ARBA00022729"/>
    </source>
</evidence>
<dbReference type="Proteomes" id="UP001335648">
    <property type="component" value="Unassembled WGS sequence"/>
</dbReference>
<dbReference type="GO" id="GO:0001841">
    <property type="term" value="P:neural tube formation"/>
    <property type="evidence" value="ECO:0007669"/>
    <property type="project" value="UniProtKB-ARBA"/>
</dbReference>
<feature type="signal peptide" evidence="11">
    <location>
        <begin position="1"/>
        <end position="18"/>
    </location>
</feature>
<keyword evidence="3" id="KW-0479">Metal-binding</keyword>
<proteinExistence type="predicted"/>
<dbReference type="FunFam" id="2.60.40.60:FF:000191">
    <property type="entry name" value="Cadherin 1"/>
    <property type="match status" value="1"/>
</dbReference>
<keyword evidence="5" id="KW-0677">Repeat</keyword>
<dbReference type="AlphaFoldDB" id="A0AAN8BBR7"/>
<evidence type="ECO:0000313" key="14">
    <source>
        <dbReference type="Proteomes" id="UP001335648"/>
    </source>
</evidence>
<dbReference type="GO" id="GO:0042074">
    <property type="term" value="P:cell migration involved in gastrulation"/>
    <property type="evidence" value="ECO:0007669"/>
    <property type="project" value="UniProtKB-ARBA"/>
</dbReference>
<keyword evidence="6 10" id="KW-0106">Calcium</keyword>
<dbReference type="PRINTS" id="PR00205">
    <property type="entry name" value="CADHERIN"/>
</dbReference>
<dbReference type="GO" id="GO:0008013">
    <property type="term" value="F:beta-catenin binding"/>
    <property type="evidence" value="ECO:0007669"/>
    <property type="project" value="TreeGrafter"/>
</dbReference>
<dbReference type="SMART" id="SM01055">
    <property type="entry name" value="Cadherin_pro"/>
    <property type="match status" value="1"/>
</dbReference>
<dbReference type="GO" id="GO:0005912">
    <property type="term" value="C:adherens junction"/>
    <property type="evidence" value="ECO:0007669"/>
    <property type="project" value="TreeGrafter"/>
</dbReference>
<evidence type="ECO:0000256" key="9">
    <source>
        <dbReference type="ARBA" id="ARBA00023180"/>
    </source>
</evidence>
<dbReference type="GO" id="GO:0005509">
    <property type="term" value="F:calcium ion binding"/>
    <property type="evidence" value="ECO:0007669"/>
    <property type="project" value="UniProtKB-UniRule"/>
</dbReference>
<evidence type="ECO:0000256" key="8">
    <source>
        <dbReference type="ARBA" id="ARBA00023136"/>
    </source>
</evidence>
<dbReference type="GO" id="GO:0007156">
    <property type="term" value="P:homophilic cell adhesion via plasma membrane adhesion molecules"/>
    <property type="evidence" value="ECO:0007669"/>
    <property type="project" value="InterPro"/>
</dbReference>
<dbReference type="InterPro" id="IPR002126">
    <property type="entry name" value="Cadherin-like_dom"/>
</dbReference>
<dbReference type="GO" id="GO:0030010">
    <property type="term" value="P:establishment of cell polarity"/>
    <property type="evidence" value="ECO:0007669"/>
    <property type="project" value="UniProtKB-ARBA"/>
</dbReference>
<dbReference type="PANTHER" id="PTHR24027">
    <property type="entry name" value="CADHERIN-23"/>
    <property type="match status" value="1"/>
</dbReference>
<dbReference type="GO" id="GO:0060027">
    <property type="term" value="P:convergent extension involved in gastrulation"/>
    <property type="evidence" value="ECO:0007669"/>
    <property type="project" value="UniProtKB-ARBA"/>
</dbReference>
<keyword evidence="2" id="KW-1003">Cell membrane</keyword>
<dbReference type="EMBL" id="JAULUE010002062">
    <property type="protein sequence ID" value="KAK5881898.1"/>
    <property type="molecule type" value="Genomic_DNA"/>
</dbReference>
<dbReference type="InterPro" id="IPR039808">
    <property type="entry name" value="Cadherin"/>
</dbReference>
<keyword evidence="14" id="KW-1185">Reference proteome</keyword>
<protein>
    <recommendedName>
        <fullName evidence="12">Cadherin domain-containing protein</fullName>
    </recommendedName>
</protein>
<dbReference type="GO" id="GO:0000902">
    <property type="term" value="P:cell morphogenesis"/>
    <property type="evidence" value="ECO:0007669"/>
    <property type="project" value="TreeGrafter"/>
</dbReference>
<dbReference type="SUPFAM" id="SSF49313">
    <property type="entry name" value="Cadherin-like"/>
    <property type="match status" value="5"/>
</dbReference>
<dbReference type="GO" id="GO:0016342">
    <property type="term" value="C:catenin complex"/>
    <property type="evidence" value="ECO:0007669"/>
    <property type="project" value="TreeGrafter"/>
</dbReference>
<dbReference type="CDD" id="cd11304">
    <property type="entry name" value="Cadherin_repeat"/>
    <property type="match status" value="2"/>
</dbReference>
<dbReference type="GO" id="GO:0007398">
    <property type="term" value="P:ectoderm development"/>
    <property type="evidence" value="ECO:0007669"/>
    <property type="project" value="UniProtKB-ARBA"/>
</dbReference>
<evidence type="ECO:0000256" key="1">
    <source>
        <dbReference type="ARBA" id="ARBA00004236"/>
    </source>
</evidence>
<evidence type="ECO:0000313" key="13">
    <source>
        <dbReference type="EMBL" id="KAK5881898.1"/>
    </source>
</evidence>
<reference evidence="13 14" key="1">
    <citation type="journal article" date="2023" name="Mol. Biol. Evol.">
        <title>Genomics of Secondarily Temperate Adaptation in the Only Non-Antarctic Icefish.</title>
        <authorList>
            <person name="Rivera-Colon A.G."/>
            <person name="Rayamajhi N."/>
            <person name="Minhas B.F."/>
            <person name="Madrigal G."/>
            <person name="Bilyk K.T."/>
            <person name="Yoon V."/>
            <person name="Hune M."/>
            <person name="Gregory S."/>
            <person name="Cheng C.H.C."/>
            <person name="Catchen J.M."/>
        </authorList>
    </citation>
    <scope>NUCLEOTIDE SEQUENCE [LARGE SCALE GENOMIC DNA]</scope>
    <source>
        <strain evidence="13">JC2023a</strain>
    </source>
</reference>
<keyword evidence="7" id="KW-0130">Cell adhesion</keyword>
<dbReference type="GO" id="GO:0045296">
    <property type="term" value="F:cadherin binding"/>
    <property type="evidence" value="ECO:0007669"/>
    <property type="project" value="TreeGrafter"/>
</dbReference>
<accession>A0AAN8BBR7</accession>
<evidence type="ECO:0000256" key="3">
    <source>
        <dbReference type="ARBA" id="ARBA00022723"/>
    </source>
</evidence>
<name>A0AAN8BBR7_9TELE</name>
<dbReference type="GO" id="GO:0007498">
    <property type="term" value="P:mesoderm development"/>
    <property type="evidence" value="ECO:0007669"/>
    <property type="project" value="UniProtKB-ARBA"/>
</dbReference>
<dbReference type="Pfam" id="PF00028">
    <property type="entry name" value="Cadherin"/>
    <property type="match status" value="3"/>
</dbReference>
<feature type="domain" description="Cadherin" evidence="12">
    <location>
        <begin position="372"/>
        <end position="483"/>
    </location>
</feature>
<sequence length="519" mass="57511">MGTAQFAVLGILIAVFQASVLVPAEEPTCVPGFKSSRFIFKVSTQRLKPHTRLGKVAFTDCTDRTIFVFRSDDRHFTVQGDGILKVKELVHIRGNQDFFVHTWTSQGHKISVPVRVLHHSNHYGDHIHHQHQHHHHHTKVDPANKTQSVTDQPLPILHFRKASNVRGPFPLRVSQIRSSDDKIKKIFYSITGPGADLEPVGLFTMDRDTGILYLTQPLDREQKALYQFLAHAVADGAQQSEEPMEINVKVIDQNDNKPVFSQATYLGEVAEASAKGLEVIKVVATDADEPLTDNSDFLYRIIDQEPTFPAHLFEINPKNGVIRVNAGGLDREKYPKYTLVVRATDMRGEGLDGETKVILTVTDSNDIAPVFTQPLYEASVAENKADTLVVTMSVTDGDEPHSPAWNAKFTIVAGDPGGLFSVKTGLNKREGIISTVKGLDFEKSGTHTLMVAVENEVPFATPLPTSTATVVVTVEDVNEAPIFDPMEKHVTKREDLEVDADVVQYTASDPDYARKQKVT</sequence>
<comment type="caution">
    <text evidence="13">The sequence shown here is derived from an EMBL/GenBank/DDBJ whole genome shotgun (WGS) entry which is preliminary data.</text>
</comment>
<dbReference type="FunFam" id="2.60.40.60:FF:000022">
    <property type="entry name" value="Cadherin 2"/>
    <property type="match status" value="1"/>
</dbReference>
<dbReference type="PROSITE" id="PS00232">
    <property type="entry name" value="CADHERIN_1"/>
    <property type="match status" value="1"/>
</dbReference>
<dbReference type="Pfam" id="PF08758">
    <property type="entry name" value="Cadherin_pro"/>
    <property type="match status" value="1"/>
</dbReference>
<dbReference type="GO" id="GO:0034332">
    <property type="term" value="P:adherens junction organization"/>
    <property type="evidence" value="ECO:0007669"/>
    <property type="project" value="UniProtKB-ARBA"/>
</dbReference>
<feature type="domain" description="Cadherin" evidence="12">
    <location>
        <begin position="261"/>
        <end position="371"/>
    </location>
</feature>
<dbReference type="FunFam" id="2.60.40.60:FF:000011">
    <property type="entry name" value="Cadherin 1"/>
    <property type="match status" value="1"/>
</dbReference>
<dbReference type="Gene3D" id="2.60.40.60">
    <property type="entry name" value="Cadherins"/>
    <property type="match status" value="4"/>
</dbReference>
<dbReference type="PANTHER" id="PTHR24027:SF319">
    <property type="entry name" value="CADHERIN-1"/>
    <property type="match status" value="1"/>
</dbReference>
<comment type="subcellular location">
    <subcellularLocation>
        <location evidence="1">Cell membrane</location>
    </subcellularLocation>
</comment>
<dbReference type="InterPro" id="IPR015919">
    <property type="entry name" value="Cadherin-like_sf"/>
</dbReference>
<dbReference type="GO" id="GO:0016339">
    <property type="term" value="P:calcium-dependent cell-cell adhesion via plasma membrane cell adhesion molecules"/>
    <property type="evidence" value="ECO:0007669"/>
    <property type="project" value="TreeGrafter"/>
</dbReference>
<dbReference type="InterPro" id="IPR020894">
    <property type="entry name" value="Cadherin_CS"/>
</dbReference>
<feature type="domain" description="Cadherin" evidence="12">
    <location>
        <begin position="173"/>
        <end position="260"/>
    </location>
</feature>
<dbReference type="PROSITE" id="PS50268">
    <property type="entry name" value="CADHERIN_2"/>
    <property type="match status" value="3"/>
</dbReference>
<evidence type="ECO:0000256" key="7">
    <source>
        <dbReference type="ARBA" id="ARBA00022889"/>
    </source>
</evidence>
<organism evidence="13 14">
    <name type="scientific">Champsocephalus esox</name>
    <name type="common">pike icefish</name>
    <dbReference type="NCBI Taxonomy" id="159716"/>
    <lineage>
        <taxon>Eukaryota</taxon>
        <taxon>Metazoa</taxon>
        <taxon>Chordata</taxon>
        <taxon>Craniata</taxon>
        <taxon>Vertebrata</taxon>
        <taxon>Euteleostomi</taxon>
        <taxon>Actinopterygii</taxon>
        <taxon>Neopterygii</taxon>
        <taxon>Teleostei</taxon>
        <taxon>Neoteleostei</taxon>
        <taxon>Acanthomorphata</taxon>
        <taxon>Eupercaria</taxon>
        <taxon>Perciformes</taxon>
        <taxon>Notothenioidei</taxon>
        <taxon>Channichthyidae</taxon>
        <taxon>Champsocephalus</taxon>
    </lineage>
</organism>
<keyword evidence="8" id="KW-0472">Membrane</keyword>
<evidence type="ECO:0000256" key="10">
    <source>
        <dbReference type="PROSITE-ProRule" id="PRU00043"/>
    </source>
</evidence>
<evidence type="ECO:0000256" key="11">
    <source>
        <dbReference type="SAM" id="SignalP"/>
    </source>
</evidence>
<evidence type="ECO:0000256" key="5">
    <source>
        <dbReference type="ARBA" id="ARBA00022737"/>
    </source>
</evidence>
<evidence type="ECO:0000259" key="12">
    <source>
        <dbReference type="PROSITE" id="PS50268"/>
    </source>
</evidence>
<dbReference type="InterPro" id="IPR014868">
    <property type="entry name" value="Cadherin_pro_dom"/>
</dbReference>